<sequence length="170" mass="19232">MKKIAIYLISLLSVVVMLGACTHNKVYATVVVTPDKYSKISDDKKLIETTISEMKKFNSERPDTEKKIIDSLDQLIDQGQKGMSKKDQAEFKDLLGTSSNGVQGMLTRAYKHQLGFDDDLTGHVRHNMLKAMQLMTHSITKNKNDQDKIYKQMLKDTSANSDLYQIGNDQ</sequence>
<dbReference type="RefSeq" id="WP_057799395.1">
    <property type="nucleotide sequence ID" value="NZ_BJZZ01000014.1"/>
</dbReference>
<proteinExistence type="predicted"/>
<dbReference type="AlphaFoldDB" id="A0A0R2NHC2"/>
<evidence type="ECO:0000313" key="2">
    <source>
        <dbReference type="EMBL" id="KRO25193.1"/>
    </source>
</evidence>
<dbReference type="PATRIC" id="fig|480391.4.peg.424"/>
<evidence type="ECO:0000256" key="1">
    <source>
        <dbReference type="SAM" id="SignalP"/>
    </source>
</evidence>
<dbReference type="PROSITE" id="PS51257">
    <property type="entry name" value="PROKAR_LIPOPROTEIN"/>
    <property type="match status" value="1"/>
</dbReference>
<keyword evidence="1" id="KW-0732">Signal</keyword>
<dbReference type="OrthoDB" id="2247705at2"/>
<reference evidence="2 3" key="1">
    <citation type="journal article" date="2015" name="Genome Announc.">
        <title>Expanding the biotechnology potential of lactobacilli through comparative genomics of 213 strains and associated genera.</title>
        <authorList>
            <person name="Sun Z."/>
            <person name="Harris H.M."/>
            <person name="McCann A."/>
            <person name="Guo C."/>
            <person name="Argimon S."/>
            <person name="Zhang W."/>
            <person name="Yang X."/>
            <person name="Jeffery I.B."/>
            <person name="Cooney J.C."/>
            <person name="Kagawa T.F."/>
            <person name="Liu W."/>
            <person name="Song Y."/>
            <person name="Salvetti E."/>
            <person name="Wrobel A."/>
            <person name="Rasinkangas P."/>
            <person name="Parkhill J."/>
            <person name="Rea M.C."/>
            <person name="O'Sullivan O."/>
            <person name="Ritari J."/>
            <person name="Douillard F.P."/>
            <person name="Paul Ross R."/>
            <person name="Yang R."/>
            <person name="Briner A.E."/>
            <person name="Felis G.E."/>
            <person name="de Vos W.M."/>
            <person name="Barrangou R."/>
            <person name="Klaenhammer T.R."/>
            <person name="Caufield P.W."/>
            <person name="Cui Y."/>
            <person name="Zhang H."/>
            <person name="O'Toole P.W."/>
        </authorList>
    </citation>
    <scope>NUCLEOTIDE SEQUENCE [LARGE SCALE GENOMIC DNA]</scope>
    <source>
        <strain evidence="2 3">DSM 23026</strain>
    </source>
</reference>
<dbReference type="EMBL" id="JQCQ01000015">
    <property type="protein sequence ID" value="KRO25193.1"/>
    <property type="molecule type" value="Genomic_DNA"/>
</dbReference>
<organism evidence="2 3">
    <name type="scientific">Pediococcus argentinicus</name>
    <dbReference type="NCBI Taxonomy" id="480391"/>
    <lineage>
        <taxon>Bacteria</taxon>
        <taxon>Bacillati</taxon>
        <taxon>Bacillota</taxon>
        <taxon>Bacilli</taxon>
        <taxon>Lactobacillales</taxon>
        <taxon>Lactobacillaceae</taxon>
        <taxon>Pediococcus</taxon>
    </lineage>
</organism>
<keyword evidence="3" id="KW-1185">Reference proteome</keyword>
<accession>A0A0R2NHC2</accession>
<comment type="caution">
    <text evidence="2">The sequence shown here is derived from an EMBL/GenBank/DDBJ whole genome shotgun (WGS) entry which is preliminary data.</text>
</comment>
<protein>
    <recommendedName>
        <fullName evidence="4">Lipoprotein</fullName>
    </recommendedName>
</protein>
<evidence type="ECO:0008006" key="4">
    <source>
        <dbReference type="Google" id="ProtNLM"/>
    </source>
</evidence>
<dbReference type="Proteomes" id="UP000051249">
    <property type="component" value="Unassembled WGS sequence"/>
</dbReference>
<gene>
    <name evidence="2" type="ORF">IV88_GL000420</name>
</gene>
<feature type="chain" id="PRO_5006421099" description="Lipoprotein" evidence="1">
    <location>
        <begin position="29"/>
        <end position="170"/>
    </location>
</feature>
<feature type="signal peptide" evidence="1">
    <location>
        <begin position="1"/>
        <end position="28"/>
    </location>
</feature>
<evidence type="ECO:0000313" key="3">
    <source>
        <dbReference type="Proteomes" id="UP000051249"/>
    </source>
</evidence>
<name>A0A0R2NHC2_9LACO</name>